<evidence type="ECO:0000256" key="5">
    <source>
        <dbReference type="RuleBase" id="RU362059"/>
    </source>
</evidence>
<dbReference type="InterPro" id="IPR002213">
    <property type="entry name" value="UDP_glucos_trans"/>
</dbReference>
<dbReference type="GO" id="GO:0080043">
    <property type="term" value="F:quercetin 3-O-glucosyltransferase activity"/>
    <property type="evidence" value="ECO:0007669"/>
    <property type="project" value="TreeGrafter"/>
</dbReference>
<feature type="non-terminal residue" evidence="6">
    <location>
        <position position="1"/>
    </location>
</feature>
<evidence type="ECO:0000256" key="4">
    <source>
        <dbReference type="RuleBase" id="RU003718"/>
    </source>
</evidence>
<dbReference type="AlphaFoldDB" id="G3MJ52"/>
<dbReference type="GO" id="GO:0080044">
    <property type="term" value="F:quercetin 7-O-glucosyltransferase activity"/>
    <property type="evidence" value="ECO:0007669"/>
    <property type="project" value="TreeGrafter"/>
</dbReference>
<dbReference type="Pfam" id="PF00201">
    <property type="entry name" value="UDPGT"/>
    <property type="match status" value="1"/>
</dbReference>
<dbReference type="FunFam" id="3.40.50.2000:FF:000060">
    <property type="entry name" value="Glycosyltransferase"/>
    <property type="match status" value="1"/>
</dbReference>
<proteinExistence type="evidence at transcript level"/>
<dbReference type="EC" id="2.4.1.17" evidence="5"/>
<dbReference type="Gene3D" id="3.40.50.2000">
    <property type="entry name" value="Glycogen Phosphorylase B"/>
    <property type="match status" value="2"/>
</dbReference>
<reference evidence="6" key="1">
    <citation type="journal article" date="2011" name="PLoS ONE">
        <title>A deep insight into the sialotranscriptome of the gulf coast tick, Amblyomma maculatum.</title>
        <authorList>
            <person name="Karim S."/>
            <person name="Singh P."/>
            <person name="Ribeiro J.M."/>
        </authorList>
    </citation>
    <scope>NUCLEOTIDE SEQUENCE</scope>
    <source>
        <tissue evidence="6">Salivary gland</tissue>
    </source>
</reference>
<organism evidence="6">
    <name type="scientific">Amblyomma maculatum</name>
    <name type="common">Gulf Coast tick</name>
    <dbReference type="NCBI Taxonomy" id="34609"/>
    <lineage>
        <taxon>Eukaryota</taxon>
        <taxon>Metazoa</taxon>
        <taxon>Ecdysozoa</taxon>
        <taxon>Arthropoda</taxon>
        <taxon>Chelicerata</taxon>
        <taxon>Arachnida</taxon>
        <taxon>Acari</taxon>
        <taxon>Parasitiformes</taxon>
        <taxon>Ixodida</taxon>
        <taxon>Ixodoidea</taxon>
        <taxon>Ixodidae</taxon>
        <taxon>Amblyomminae</taxon>
        <taxon>Amblyomma</taxon>
    </lineage>
</organism>
<dbReference type="InterPro" id="IPR035595">
    <property type="entry name" value="UDP_glycos_trans_CS"/>
</dbReference>
<dbReference type="PROSITE" id="PS00375">
    <property type="entry name" value="UDPGT"/>
    <property type="match status" value="1"/>
</dbReference>
<dbReference type="GO" id="GO:0015020">
    <property type="term" value="F:glucuronosyltransferase activity"/>
    <property type="evidence" value="ECO:0007669"/>
    <property type="project" value="UniProtKB-EC"/>
</dbReference>
<dbReference type="PANTHER" id="PTHR11926">
    <property type="entry name" value="GLUCOSYL/GLUCURONOSYL TRANSFERASES"/>
    <property type="match status" value="1"/>
</dbReference>
<comment type="catalytic activity">
    <reaction evidence="5">
        <text>glucuronate acceptor + UDP-alpha-D-glucuronate = acceptor beta-D-glucuronoside + UDP + H(+)</text>
        <dbReference type="Rhea" id="RHEA:21032"/>
        <dbReference type="ChEBI" id="CHEBI:15378"/>
        <dbReference type="ChEBI" id="CHEBI:58052"/>
        <dbReference type="ChEBI" id="CHEBI:58223"/>
        <dbReference type="ChEBI" id="CHEBI:132367"/>
        <dbReference type="ChEBI" id="CHEBI:132368"/>
        <dbReference type="EC" id="2.4.1.17"/>
    </reaction>
</comment>
<dbReference type="EMBL" id="JO841903">
    <property type="protein sequence ID" value="AEO33520.1"/>
    <property type="molecule type" value="mRNA"/>
</dbReference>
<dbReference type="CDD" id="cd03784">
    <property type="entry name" value="GT1_Gtf-like"/>
    <property type="match status" value="1"/>
</dbReference>
<evidence type="ECO:0000256" key="1">
    <source>
        <dbReference type="ARBA" id="ARBA00009995"/>
    </source>
</evidence>
<comment type="similarity">
    <text evidence="1 4">Belongs to the UDP-glycosyltransferase family.</text>
</comment>
<dbReference type="SUPFAM" id="SSF53756">
    <property type="entry name" value="UDP-Glycosyltransferase/glycogen phosphorylase"/>
    <property type="match status" value="1"/>
</dbReference>
<accession>G3MJ52</accession>
<keyword evidence="3 4" id="KW-0808">Transferase</keyword>
<dbReference type="PANTHER" id="PTHR11926:SF1494">
    <property type="entry name" value="FLAVONOL 3-O-GLUCOSYLTRANSFERASE UGT76E12-RELATED"/>
    <property type="match status" value="1"/>
</dbReference>
<name>G3MJ52_AMBMU</name>
<evidence type="ECO:0000256" key="2">
    <source>
        <dbReference type="ARBA" id="ARBA00022676"/>
    </source>
</evidence>
<evidence type="ECO:0000256" key="3">
    <source>
        <dbReference type="ARBA" id="ARBA00022679"/>
    </source>
</evidence>
<protein>
    <recommendedName>
        <fullName evidence="5">UDP-glucuronosyltransferase</fullName>
        <ecNumber evidence="5">2.4.1.17</ecNumber>
    </recommendedName>
</protein>
<comment type="subcellular location">
    <subcellularLocation>
        <location evidence="5">Membrane</location>
        <topology evidence="5">Single-pass membrane protein</topology>
    </subcellularLocation>
</comment>
<evidence type="ECO:0000313" key="6">
    <source>
        <dbReference type="EMBL" id="AEO33520.1"/>
    </source>
</evidence>
<dbReference type="GO" id="GO:0016020">
    <property type="term" value="C:membrane"/>
    <property type="evidence" value="ECO:0007669"/>
    <property type="project" value="UniProtKB-SubCell"/>
</dbReference>
<keyword evidence="2 4" id="KW-0328">Glycosyltransferase</keyword>
<sequence length="350" mass="37931">ATVEEGTAVTCVVSDASLSMAMEAAEEKGVPWVAVWKAATPTLMAYIYTQELRSVFGVVEAIHPRADETLGVVAPSLGCFRVRDLPEGMLSKLGGMFPDVQYSMVKNLSRASAVVFNTFQALDPLLESEFESRFRKSFFVGPYNLLSPYDPPSDDDECMAWLDTQGAAGTVTYIGFGTVALMPESELAELAHGLEASGRPFLWSLKNQGALPAGFLDRTKGKGLVVPWAPQDRVLGHKAVGAFVTHGGWVSMLESISYGVPMICRPFFADHMMITRCVCHVWKIGLELEGGVVTRGELVGALDKLMTGKEGGKEVRERCCEFKNRAWQAVAAGGCSRENFTALLDIVCGN</sequence>